<accession>A0ABN2ABN9</accession>
<comment type="similarity">
    <text evidence="1">Belongs to the non-flavoprotein flavin reductase family.</text>
</comment>
<dbReference type="SUPFAM" id="SSF55781">
    <property type="entry name" value="GAF domain-like"/>
    <property type="match status" value="1"/>
</dbReference>
<dbReference type="InterPro" id="IPR014757">
    <property type="entry name" value="Tscrpt_reg_IclR_C"/>
</dbReference>
<evidence type="ECO:0000313" key="5">
    <source>
        <dbReference type="Proteomes" id="UP001500842"/>
    </source>
</evidence>
<dbReference type="SMART" id="SM00903">
    <property type="entry name" value="Flavin_Reduct"/>
    <property type="match status" value="1"/>
</dbReference>
<evidence type="ECO:0000259" key="3">
    <source>
        <dbReference type="PROSITE" id="PS51078"/>
    </source>
</evidence>
<comment type="caution">
    <text evidence="4">The sequence shown here is derived from an EMBL/GenBank/DDBJ whole genome shotgun (WGS) entry which is preliminary data.</text>
</comment>
<name>A0ABN2ABN9_9ACTN</name>
<dbReference type="InterPro" id="IPR012349">
    <property type="entry name" value="Split_barrel_FMN-bd"/>
</dbReference>
<gene>
    <name evidence="4" type="ORF">GCM10009788_20160</name>
</gene>
<dbReference type="Gene3D" id="2.30.110.10">
    <property type="entry name" value="Electron Transport, Fmn-binding Protein, Chain A"/>
    <property type="match status" value="1"/>
</dbReference>
<dbReference type="Proteomes" id="UP001500842">
    <property type="component" value="Unassembled WGS sequence"/>
</dbReference>
<keyword evidence="5" id="KW-1185">Reference proteome</keyword>
<dbReference type="RefSeq" id="WP_181410655.1">
    <property type="nucleotide sequence ID" value="NZ_BAAAOR010000014.1"/>
</dbReference>
<dbReference type="Gene3D" id="3.30.450.40">
    <property type="match status" value="1"/>
</dbReference>
<dbReference type="PROSITE" id="PS51078">
    <property type="entry name" value="ICLR_ED"/>
    <property type="match status" value="1"/>
</dbReference>
<evidence type="ECO:0000256" key="2">
    <source>
        <dbReference type="ARBA" id="ARBA00023002"/>
    </source>
</evidence>
<reference evidence="4 5" key="1">
    <citation type="journal article" date="2019" name="Int. J. Syst. Evol. Microbiol.">
        <title>The Global Catalogue of Microorganisms (GCM) 10K type strain sequencing project: providing services to taxonomists for standard genome sequencing and annotation.</title>
        <authorList>
            <consortium name="The Broad Institute Genomics Platform"/>
            <consortium name="The Broad Institute Genome Sequencing Center for Infectious Disease"/>
            <person name="Wu L."/>
            <person name="Ma J."/>
        </authorList>
    </citation>
    <scope>NUCLEOTIDE SEQUENCE [LARGE SCALE GENOMIC DNA]</scope>
    <source>
        <strain evidence="4 5">JCM 14942</strain>
    </source>
</reference>
<dbReference type="PANTHER" id="PTHR30466:SF11">
    <property type="entry name" value="FLAVIN-DEPENDENT MONOOXYGENASE, REDUCTASE SUBUNIT HSAB"/>
    <property type="match status" value="1"/>
</dbReference>
<protein>
    <submittedName>
        <fullName evidence="4">Flavin reductase</fullName>
    </submittedName>
</protein>
<dbReference type="SUPFAM" id="SSF50475">
    <property type="entry name" value="FMN-binding split barrel"/>
    <property type="match status" value="1"/>
</dbReference>
<dbReference type="InterPro" id="IPR002563">
    <property type="entry name" value="Flavin_Rdtase-like_dom"/>
</dbReference>
<dbReference type="InterPro" id="IPR029016">
    <property type="entry name" value="GAF-like_dom_sf"/>
</dbReference>
<organism evidence="4 5">
    <name type="scientific">Nocardioides humi</name>
    <dbReference type="NCBI Taxonomy" id="449461"/>
    <lineage>
        <taxon>Bacteria</taxon>
        <taxon>Bacillati</taxon>
        <taxon>Actinomycetota</taxon>
        <taxon>Actinomycetes</taxon>
        <taxon>Propionibacteriales</taxon>
        <taxon>Nocardioidaceae</taxon>
        <taxon>Nocardioides</taxon>
    </lineage>
</organism>
<keyword evidence="2" id="KW-0560">Oxidoreductase</keyword>
<evidence type="ECO:0000313" key="4">
    <source>
        <dbReference type="EMBL" id="GAA1515811.1"/>
    </source>
</evidence>
<dbReference type="EMBL" id="BAAAOR010000014">
    <property type="protein sequence ID" value="GAA1515811.1"/>
    <property type="molecule type" value="Genomic_DNA"/>
</dbReference>
<feature type="domain" description="IclR-ED" evidence="3">
    <location>
        <begin position="182"/>
        <end position="405"/>
    </location>
</feature>
<proteinExistence type="inferred from homology"/>
<sequence>MSAPQPRITEASTPVDGTDAVQFDQRKFRDVLGHLPSGVVAVTGLADDGNPVGMVVGTFASVSLEPALVAFFVDQRSTSFPRIREAGVFCANVLSARQEPLCRALAARGGDKFAGVEWRPADSGAPMLDGAVAWVDCDIESITSAGDHLIVIGRVRDLGVSTPTIPLLFFQGGFGGWAPMSLAVEARSELYGTLRCVDRVRAGMEALASELEVDCLAHAAHGGNSVAVAAAYAPRRSRTFTRVGSHLPLVPPWGEPFMTWAPQEELEDWLGRLRADRQGRYDVDDVAAHVSEIRRHGWAFTLRSAAADDDRALEDLVRYGYTPAIERDLVDLISTRGRHGDPAAFDNLPTGSVRNLCAPVLDADGRLVLMLALHNLPTDLPTRHARRYLDRLLDLTEAATPAERA</sequence>
<dbReference type="PANTHER" id="PTHR30466">
    <property type="entry name" value="FLAVIN REDUCTASE"/>
    <property type="match status" value="1"/>
</dbReference>
<dbReference type="Pfam" id="PF01613">
    <property type="entry name" value="Flavin_Reduct"/>
    <property type="match status" value="1"/>
</dbReference>
<dbReference type="InterPro" id="IPR050268">
    <property type="entry name" value="NADH-dep_flavin_reductase"/>
</dbReference>
<evidence type="ECO:0000256" key="1">
    <source>
        <dbReference type="ARBA" id="ARBA00008898"/>
    </source>
</evidence>